<feature type="region of interest" description="Disordered" evidence="13">
    <location>
        <begin position="180"/>
        <end position="199"/>
    </location>
</feature>
<evidence type="ECO:0000256" key="3">
    <source>
        <dbReference type="ARBA" id="ARBA00004496"/>
    </source>
</evidence>
<evidence type="ECO:0000256" key="11">
    <source>
        <dbReference type="ARBA" id="ARBA00023136"/>
    </source>
</evidence>
<protein>
    <recommendedName>
        <fullName evidence="5">Mitochondria-eating protein</fullName>
    </recommendedName>
    <alternativeName>
        <fullName evidence="12">Spermatogenesis-associated protein 18</fullName>
    </alternativeName>
</protein>
<dbReference type="GO" id="GO:0005759">
    <property type="term" value="C:mitochondrial matrix"/>
    <property type="evidence" value="ECO:0007669"/>
    <property type="project" value="UniProtKB-SubCell"/>
</dbReference>
<feature type="compositionally biased region" description="Basic and acidic residues" evidence="13">
    <location>
        <begin position="117"/>
        <end position="143"/>
    </location>
</feature>
<evidence type="ECO:0000256" key="5">
    <source>
        <dbReference type="ARBA" id="ARBA00019863"/>
    </source>
</evidence>
<evidence type="ECO:0000256" key="8">
    <source>
        <dbReference type="ARBA" id="ARBA00023054"/>
    </source>
</evidence>
<dbReference type="Proteomes" id="UP001634394">
    <property type="component" value="Unassembled WGS sequence"/>
</dbReference>
<keyword evidence="7" id="KW-1000">Mitochondrion outer membrane</keyword>
<reference evidence="15 16" key="1">
    <citation type="submission" date="2024-11" db="EMBL/GenBank/DDBJ databases">
        <title>Chromosome-level genome assembly of the freshwater bivalve Anodonta woodiana.</title>
        <authorList>
            <person name="Chen X."/>
        </authorList>
    </citation>
    <scope>NUCLEOTIDE SEQUENCE [LARGE SCALE GENOMIC DNA]</scope>
    <source>
        <strain evidence="15">MN2024</strain>
        <tissue evidence="15">Gills</tissue>
    </source>
</reference>
<accession>A0ABD3WY03</accession>
<dbReference type="PANTHER" id="PTHR21771">
    <property type="entry name" value="MITOCHONDRIA-EATING PROTEIN-RELATED"/>
    <property type="match status" value="1"/>
</dbReference>
<keyword evidence="9" id="KW-0446">Lipid-binding</keyword>
<organism evidence="15 16">
    <name type="scientific">Sinanodonta woodiana</name>
    <name type="common">Chinese pond mussel</name>
    <name type="synonym">Anodonta woodiana</name>
    <dbReference type="NCBI Taxonomy" id="1069815"/>
    <lineage>
        <taxon>Eukaryota</taxon>
        <taxon>Metazoa</taxon>
        <taxon>Spiralia</taxon>
        <taxon>Lophotrochozoa</taxon>
        <taxon>Mollusca</taxon>
        <taxon>Bivalvia</taxon>
        <taxon>Autobranchia</taxon>
        <taxon>Heteroconchia</taxon>
        <taxon>Palaeoheterodonta</taxon>
        <taxon>Unionida</taxon>
        <taxon>Unionoidea</taxon>
        <taxon>Unionidae</taxon>
        <taxon>Unioninae</taxon>
        <taxon>Sinanodonta</taxon>
    </lineage>
</organism>
<dbReference type="Pfam" id="PF16026">
    <property type="entry name" value="MIEAP"/>
    <property type="match status" value="1"/>
</dbReference>
<evidence type="ECO:0000256" key="1">
    <source>
        <dbReference type="ARBA" id="ARBA00004294"/>
    </source>
</evidence>
<keyword evidence="10" id="KW-0496">Mitochondrion</keyword>
<sequence>MDRRVINRNNVIQTFSDKNFNAFSEQDLHDISADFNYMFKSLQMFKNEQLSVFEFPEFIQCLQNNDFPAAKMFLEGALREYKLVLLLYDRLDQKKDEGSGPQTQLSSDLSSTSRYRSPKEAAPDQKETTQADDNGIDRKEDLTRISSSGRTVPHIVVKEHTPGLVTASTSIQHFYDSEPRTLPETVDNNKPADETNRSRDCLRRSEEASLLLRQGNPNIEVLSDPNRPTKLAERFSKLYNNEYADTFEFLQEQGLDKEHIVYVLLRVVRYAYQYCRQRASEELTKRTHNLLQELMASNEFRIDEKEDIVVKGLAAKKLNMDALGLQNDVCGTFAQKRFWTLFPKEIDPTNETLVTYALNCVDIVWFMCVQDPPISMSWVHEGDIFDTSKYRAYTKNGTIVDFCVWPLVLLADSGPILTKGIAQGK</sequence>
<keyword evidence="11" id="KW-0472">Membrane</keyword>
<evidence type="ECO:0000256" key="13">
    <source>
        <dbReference type="SAM" id="MobiDB-lite"/>
    </source>
</evidence>
<name>A0ABD3WY03_SINWO</name>
<evidence type="ECO:0000256" key="10">
    <source>
        <dbReference type="ARBA" id="ARBA00023128"/>
    </source>
</evidence>
<keyword evidence="8" id="KW-0175">Coiled coil</keyword>
<dbReference type="EMBL" id="JBJQND010000004">
    <property type="protein sequence ID" value="KAL3878841.1"/>
    <property type="molecule type" value="Genomic_DNA"/>
</dbReference>
<evidence type="ECO:0000256" key="6">
    <source>
        <dbReference type="ARBA" id="ARBA00022490"/>
    </source>
</evidence>
<evidence type="ECO:0000256" key="12">
    <source>
        <dbReference type="ARBA" id="ARBA00032687"/>
    </source>
</evidence>
<evidence type="ECO:0000256" key="4">
    <source>
        <dbReference type="ARBA" id="ARBA00008233"/>
    </source>
</evidence>
<evidence type="ECO:0000256" key="9">
    <source>
        <dbReference type="ARBA" id="ARBA00023121"/>
    </source>
</evidence>
<feature type="domain" description="Mitochondria-eating protein C-terminal" evidence="14">
    <location>
        <begin position="227"/>
        <end position="422"/>
    </location>
</feature>
<dbReference type="InterPro" id="IPR026169">
    <property type="entry name" value="MIEAP"/>
</dbReference>
<comment type="subcellular location">
    <subcellularLocation>
        <location evidence="3">Cytoplasm</location>
    </subcellularLocation>
    <subcellularLocation>
        <location evidence="2">Mitochondrion matrix</location>
    </subcellularLocation>
    <subcellularLocation>
        <location evidence="1">Mitochondrion outer membrane</location>
    </subcellularLocation>
</comment>
<evidence type="ECO:0000313" key="16">
    <source>
        <dbReference type="Proteomes" id="UP001634394"/>
    </source>
</evidence>
<proteinExistence type="inferred from homology"/>
<keyword evidence="16" id="KW-1185">Reference proteome</keyword>
<evidence type="ECO:0000256" key="2">
    <source>
        <dbReference type="ARBA" id="ARBA00004305"/>
    </source>
</evidence>
<dbReference type="PANTHER" id="PTHR21771:SF0">
    <property type="entry name" value="MITOCHONDRIA-EATING PROTEIN"/>
    <property type="match status" value="1"/>
</dbReference>
<feature type="compositionally biased region" description="Basic and acidic residues" evidence="13">
    <location>
        <begin position="190"/>
        <end position="199"/>
    </location>
</feature>
<feature type="region of interest" description="Disordered" evidence="13">
    <location>
        <begin position="95"/>
        <end position="144"/>
    </location>
</feature>
<dbReference type="GO" id="GO:0008289">
    <property type="term" value="F:lipid binding"/>
    <property type="evidence" value="ECO:0007669"/>
    <property type="project" value="UniProtKB-KW"/>
</dbReference>
<comment type="caution">
    <text evidence="15">The sequence shown here is derived from an EMBL/GenBank/DDBJ whole genome shotgun (WGS) entry which is preliminary data.</text>
</comment>
<comment type="similarity">
    <text evidence="4">Belongs to the MIEAP family.</text>
</comment>
<dbReference type="GO" id="GO:0005741">
    <property type="term" value="C:mitochondrial outer membrane"/>
    <property type="evidence" value="ECO:0007669"/>
    <property type="project" value="UniProtKB-SubCell"/>
</dbReference>
<dbReference type="InterPro" id="IPR031981">
    <property type="entry name" value="MIEAP_C"/>
</dbReference>
<evidence type="ECO:0000256" key="7">
    <source>
        <dbReference type="ARBA" id="ARBA00022787"/>
    </source>
</evidence>
<evidence type="ECO:0000313" key="15">
    <source>
        <dbReference type="EMBL" id="KAL3878841.1"/>
    </source>
</evidence>
<keyword evidence="6" id="KW-0963">Cytoplasm</keyword>
<gene>
    <name evidence="15" type="ORF">ACJMK2_031169</name>
</gene>
<feature type="compositionally biased region" description="Low complexity" evidence="13">
    <location>
        <begin position="101"/>
        <end position="115"/>
    </location>
</feature>
<dbReference type="AlphaFoldDB" id="A0ABD3WY03"/>
<evidence type="ECO:0000259" key="14">
    <source>
        <dbReference type="Pfam" id="PF16026"/>
    </source>
</evidence>